<dbReference type="InterPro" id="IPR008936">
    <property type="entry name" value="Rho_GTPase_activation_prot"/>
</dbReference>
<proteinExistence type="predicted"/>
<dbReference type="Proteomes" id="UP000179807">
    <property type="component" value="Unassembled WGS sequence"/>
</dbReference>
<dbReference type="GO" id="GO:0007264">
    <property type="term" value="P:small GTPase-mediated signal transduction"/>
    <property type="evidence" value="ECO:0007669"/>
    <property type="project" value="TreeGrafter"/>
</dbReference>
<evidence type="ECO:0000313" key="2">
    <source>
        <dbReference type="EMBL" id="OHT13133.1"/>
    </source>
</evidence>
<sequence>MVVFGCSLNELAVMHYKAVPAFLEKCFDYIIRNGLNLEGIFRISGDFAEASRVQSSIDATDDLVINENTNPFIVANIISRFFRAIPGHVLIDKRADQWFNIKTVDDAKRNFQKLPLINKAIFSRLVGLLSIVAKNSDSNKMTPLALSIVMSPNLIERDDLSAFLLPKEVLIIMIENYEEIFKGMSALDENGNFLPENEFTASIGDVCMEFFCKSSPVPLKLKPIEEENHYRLSRNFQIEPADFNTVMNDLFTFPTDNSVIVDSYVNI</sequence>
<dbReference type="Gene3D" id="1.10.555.10">
    <property type="entry name" value="Rho GTPase activation protein"/>
    <property type="match status" value="1"/>
</dbReference>
<dbReference type="GO" id="GO:0005737">
    <property type="term" value="C:cytoplasm"/>
    <property type="evidence" value="ECO:0007669"/>
    <property type="project" value="TreeGrafter"/>
</dbReference>
<evidence type="ECO:0000313" key="3">
    <source>
        <dbReference type="Proteomes" id="UP000179807"/>
    </source>
</evidence>
<name>A0A1J4KUG0_9EUKA</name>
<dbReference type="InterPro" id="IPR000198">
    <property type="entry name" value="RhoGAP_dom"/>
</dbReference>
<dbReference type="SMART" id="SM00324">
    <property type="entry name" value="RhoGAP"/>
    <property type="match status" value="1"/>
</dbReference>
<gene>
    <name evidence="2" type="ORF">TRFO_16900</name>
</gene>
<dbReference type="GeneID" id="94833969"/>
<organism evidence="2 3">
    <name type="scientific">Tritrichomonas foetus</name>
    <dbReference type="NCBI Taxonomy" id="1144522"/>
    <lineage>
        <taxon>Eukaryota</taxon>
        <taxon>Metamonada</taxon>
        <taxon>Parabasalia</taxon>
        <taxon>Tritrichomonadida</taxon>
        <taxon>Tritrichomonadidae</taxon>
        <taxon>Tritrichomonas</taxon>
    </lineage>
</organism>
<evidence type="ECO:0000259" key="1">
    <source>
        <dbReference type="PROSITE" id="PS50238"/>
    </source>
</evidence>
<feature type="domain" description="Rho-GAP" evidence="1">
    <location>
        <begin position="6"/>
        <end position="181"/>
    </location>
</feature>
<dbReference type="EMBL" id="MLAK01000548">
    <property type="protein sequence ID" value="OHT13133.1"/>
    <property type="molecule type" value="Genomic_DNA"/>
</dbReference>
<dbReference type="PANTHER" id="PTHR45808:SF2">
    <property type="entry name" value="RHO GTPASE-ACTIVATING PROTEIN 68F"/>
    <property type="match status" value="1"/>
</dbReference>
<dbReference type="PANTHER" id="PTHR45808">
    <property type="entry name" value="RHO GTPASE-ACTIVATING PROTEIN 68F"/>
    <property type="match status" value="1"/>
</dbReference>
<dbReference type="AlphaFoldDB" id="A0A1J4KUG0"/>
<protein>
    <submittedName>
        <fullName evidence="2">RhoGAP domain containing protein</fullName>
    </submittedName>
</protein>
<dbReference type="CDD" id="cd00159">
    <property type="entry name" value="RhoGAP"/>
    <property type="match status" value="1"/>
</dbReference>
<dbReference type="OrthoDB" id="79452at2759"/>
<dbReference type="PROSITE" id="PS50238">
    <property type="entry name" value="RHOGAP"/>
    <property type="match status" value="1"/>
</dbReference>
<reference evidence="2" key="1">
    <citation type="submission" date="2016-10" db="EMBL/GenBank/DDBJ databases">
        <authorList>
            <person name="Benchimol M."/>
            <person name="Almeida L.G."/>
            <person name="Vasconcelos A.T."/>
            <person name="Perreira-Neves A."/>
            <person name="Rosa I.A."/>
            <person name="Tasca T."/>
            <person name="Bogo M.R."/>
            <person name="de Souza W."/>
        </authorList>
    </citation>
    <scope>NUCLEOTIDE SEQUENCE [LARGE SCALE GENOMIC DNA]</scope>
    <source>
        <strain evidence="2">K</strain>
    </source>
</reference>
<dbReference type="RefSeq" id="XP_068366269.1">
    <property type="nucleotide sequence ID" value="XM_068499265.1"/>
</dbReference>
<comment type="caution">
    <text evidence="2">The sequence shown here is derived from an EMBL/GenBank/DDBJ whole genome shotgun (WGS) entry which is preliminary data.</text>
</comment>
<keyword evidence="3" id="KW-1185">Reference proteome</keyword>
<dbReference type="VEuPathDB" id="TrichDB:TRFO_16900"/>
<dbReference type="SUPFAM" id="SSF48350">
    <property type="entry name" value="GTPase activation domain, GAP"/>
    <property type="match status" value="1"/>
</dbReference>
<dbReference type="GO" id="GO:0005096">
    <property type="term" value="F:GTPase activator activity"/>
    <property type="evidence" value="ECO:0007669"/>
    <property type="project" value="TreeGrafter"/>
</dbReference>
<accession>A0A1J4KUG0</accession>
<dbReference type="Pfam" id="PF00620">
    <property type="entry name" value="RhoGAP"/>
    <property type="match status" value="1"/>
</dbReference>